<dbReference type="Pfam" id="PF01814">
    <property type="entry name" value="Hemerythrin"/>
    <property type="match status" value="1"/>
</dbReference>
<sequence>MSELINNREYRKEKIKEIILELHQGKTVEEVKSKFNALVKDIAPVELAAIEQELINEGLPMEEVRRLCDVHLAVFKKALDKTPETQLSPGHPIHTFKLENRAIEKLVQETKDILSQLRNDSSQAVILQLREKLNLLWDVEKHYSKKENLLFPFLEKYQVTGPSKIMWSHDDEIRDLLKETKRMATNYTPDLRNELENKLELVLQKIQDMIAKEEKVLFETALTVLSEDEWYHIMQDSDEIGYCLIEPQNEWRPVNLNVSDSVHGSEADKFKGYIKFETGVLKPKEIELIFNSLPVDITFVDKEGIVKYFSASKDRIFVRARSIIGRKVENCHPPASVEIVEKLVADFASGKKEHEDFWLHLGDKYVFIRYIAVRDEKGEFIGVVEFTQDIKPLQSITGEKRIAD</sequence>
<name>A0A7G6E3L4_THEFR</name>
<dbReference type="Proteomes" id="UP000515847">
    <property type="component" value="Chromosome"/>
</dbReference>
<gene>
    <name evidence="3" type="ORF">BR63_10345</name>
</gene>
<dbReference type="InterPro" id="IPR007380">
    <property type="entry name" value="DUF438"/>
</dbReference>
<dbReference type="GO" id="GO:0005886">
    <property type="term" value="C:plasma membrane"/>
    <property type="evidence" value="ECO:0007669"/>
    <property type="project" value="TreeGrafter"/>
</dbReference>
<evidence type="ECO:0000259" key="1">
    <source>
        <dbReference type="Pfam" id="PF01814"/>
    </source>
</evidence>
<dbReference type="KEGG" id="tfr:BR63_10345"/>
<feature type="domain" description="DUF438" evidence="2">
    <location>
        <begin position="15"/>
        <end position="80"/>
    </location>
</feature>
<accession>A0A7G6E3L4</accession>
<dbReference type="Gene3D" id="1.20.120.520">
    <property type="entry name" value="nmb1532 protein domain like"/>
    <property type="match status" value="1"/>
</dbReference>
<dbReference type="Pfam" id="PF04282">
    <property type="entry name" value="DUF438"/>
    <property type="match status" value="1"/>
</dbReference>
<dbReference type="AlphaFoldDB" id="A0A7G6E3L4"/>
<proteinExistence type="predicted"/>
<dbReference type="PANTHER" id="PTHR39966:SF3">
    <property type="entry name" value="DUF438 DOMAIN-CONTAINING PROTEIN"/>
    <property type="match status" value="1"/>
</dbReference>
<organism evidence="3 4">
    <name type="scientific">Thermanaerosceptrum fracticalcis</name>
    <dbReference type="NCBI Taxonomy" id="1712410"/>
    <lineage>
        <taxon>Bacteria</taxon>
        <taxon>Bacillati</taxon>
        <taxon>Bacillota</taxon>
        <taxon>Clostridia</taxon>
        <taxon>Eubacteriales</taxon>
        <taxon>Peptococcaceae</taxon>
        <taxon>Thermanaerosceptrum</taxon>
    </lineage>
</organism>
<dbReference type="OrthoDB" id="9769774at2"/>
<evidence type="ECO:0000313" key="3">
    <source>
        <dbReference type="EMBL" id="QNB46668.1"/>
    </source>
</evidence>
<dbReference type="Pfam" id="PF13596">
    <property type="entry name" value="PAS_10"/>
    <property type="match status" value="1"/>
</dbReference>
<evidence type="ECO:0000313" key="4">
    <source>
        <dbReference type="Proteomes" id="UP000515847"/>
    </source>
</evidence>
<reference evidence="3 4" key="1">
    <citation type="journal article" date="2019" name="Front. Microbiol.">
        <title>Thermoanaerosceptrum fracticalcis gen. nov. sp. nov., a Novel Fumarate-Fermenting Microorganism From a Deep Fractured Carbonate Aquifer of the US Great Basin.</title>
        <authorList>
            <person name="Hamilton-Brehm S.D."/>
            <person name="Stewart L.E."/>
            <person name="Zavarin M."/>
            <person name="Caldwell M."/>
            <person name="Lawson P.A."/>
            <person name="Onstott T.C."/>
            <person name="Grzymski J."/>
            <person name="Neveux I."/>
            <person name="Lollar B.S."/>
            <person name="Russell C.E."/>
            <person name="Moser D.P."/>
        </authorList>
    </citation>
    <scope>NUCLEOTIDE SEQUENCE [LARGE SCALE GENOMIC DNA]</scope>
    <source>
        <strain evidence="3 4">DRI-13</strain>
    </source>
</reference>
<protein>
    <submittedName>
        <fullName evidence="3">DUF438 domain-containing protein</fullName>
    </submittedName>
</protein>
<keyword evidence="4" id="KW-1185">Reference proteome</keyword>
<dbReference type="EMBL" id="CP045798">
    <property type="protein sequence ID" value="QNB46668.1"/>
    <property type="molecule type" value="Genomic_DNA"/>
</dbReference>
<dbReference type="InterPro" id="IPR012312">
    <property type="entry name" value="Hemerythrin-like"/>
</dbReference>
<dbReference type="PANTHER" id="PTHR39966">
    <property type="entry name" value="BLL2471 PROTEIN-RELATED"/>
    <property type="match status" value="1"/>
</dbReference>
<feature type="domain" description="Hemerythrin-like" evidence="1">
    <location>
        <begin position="91"/>
        <end position="220"/>
    </location>
</feature>
<dbReference type="SUPFAM" id="SSF55785">
    <property type="entry name" value="PYP-like sensor domain (PAS domain)"/>
    <property type="match status" value="1"/>
</dbReference>
<dbReference type="InterPro" id="IPR035965">
    <property type="entry name" value="PAS-like_dom_sf"/>
</dbReference>
<dbReference type="Gene3D" id="3.30.450.20">
    <property type="entry name" value="PAS domain"/>
    <property type="match status" value="1"/>
</dbReference>
<evidence type="ECO:0000259" key="2">
    <source>
        <dbReference type="Pfam" id="PF04282"/>
    </source>
</evidence>